<name>A0AAD5M091_PYTIN</name>
<comment type="caution">
    <text evidence="1">The sequence shown here is derived from an EMBL/GenBank/DDBJ whole genome shotgun (WGS) entry which is preliminary data.</text>
</comment>
<dbReference type="Proteomes" id="UP001209570">
    <property type="component" value="Unassembled WGS sequence"/>
</dbReference>
<gene>
    <name evidence="1" type="ORF">P43SY_003688</name>
</gene>
<evidence type="ECO:0000313" key="2">
    <source>
        <dbReference type="Proteomes" id="UP001209570"/>
    </source>
</evidence>
<evidence type="ECO:0000313" key="1">
    <source>
        <dbReference type="EMBL" id="KAJ0399683.1"/>
    </source>
</evidence>
<organism evidence="1 2">
    <name type="scientific">Pythium insidiosum</name>
    <name type="common">Pythiosis disease agent</name>
    <dbReference type="NCBI Taxonomy" id="114742"/>
    <lineage>
        <taxon>Eukaryota</taxon>
        <taxon>Sar</taxon>
        <taxon>Stramenopiles</taxon>
        <taxon>Oomycota</taxon>
        <taxon>Peronosporomycetes</taxon>
        <taxon>Pythiales</taxon>
        <taxon>Pythiaceae</taxon>
        <taxon>Pythium</taxon>
    </lineage>
</organism>
<protein>
    <submittedName>
        <fullName evidence="1">Uncharacterized protein</fullName>
    </submittedName>
</protein>
<proteinExistence type="predicted"/>
<accession>A0AAD5M091</accession>
<reference evidence="1" key="1">
    <citation type="submission" date="2021-12" db="EMBL/GenBank/DDBJ databases">
        <title>Prjna785345.</title>
        <authorList>
            <person name="Rujirawat T."/>
            <person name="Krajaejun T."/>
        </authorList>
    </citation>
    <scope>NUCLEOTIDE SEQUENCE</scope>
    <source>
        <strain evidence="1">Pi057C3</strain>
    </source>
</reference>
<keyword evidence="2" id="KW-1185">Reference proteome</keyword>
<dbReference type="Pfam" id="PF07426">
    <property type="entry name" value="Dynactin_p22"/>
    <property type="match status" value="1"/>
</dbReference>
<sequence length="239" mass="27105">MELQLLEAREAELRRRVLGEEATPTQRQQAYPVATFVERLTKLNQQLSRLNASIVGAAKLADLYDANAHLLELQRRPSTSISALQSTPCDQELQRAVVLSSEDHIDRVVTAFQRLRELQQCVAQLEQLRTQTPTLLRELQTLEARHSVQEERALVLHARIEHLLCVYQEMISSFAPASFPSCRGDRAVDRWLRARILDHVTRLLSVLHIQVLSSKCVDASAVLDQLLPQAPADHHDESM</sequence>
<dbReference type="GO" id="GO:0005869">
    <property type="term" value="C:dynactin complex"/>
    <property type="evidence" value="ECO:0007669"/>
    <property type="project" value="InterPro"/>
</dbReference>
<dbReference type="EMBL" id="JAKCXM010000174">
    <property type="protein sequence ID" value="KAJ0399683.1"/>
    <property type="molecule type" value="Genomic_DNA"/>
</dbReference>
<dbReference type="PANTHER" id="PTHR28360">
    <property type="entry name" value="DYNACTIN SUBUNIT 3"/>
    <property type="match status" value="1"/>
</dbReference>
<dbReference type="PANTHER" id="PTHR28360:SF1">
    <property type="entry name" value="DYNACTIN SUBUNIT 3"/>
    <property type="match status" value="1"/>
</dbReference>
<dbReference type="AlphaFoldDB" id="A0AAD5M091"/>
<dbReference type="InterPro" id="IPR009991">
    <property type="entry name" value="DCTN3"/>
</dbReference>
<dbReference type="GO" id="GO:0061640">
    <property type="term" value="P:cytoskeleton-dependent cytokinesis"/>
    <property type="evidence" value="ECO:0007669"/>
    <property type="project" value="InterPro"/>
</dbReference>